<feature type="non-terminal residue" evidence="1">
    <location>
        <position position="1"/>
    </location>
</feature>
<proteinExistence type="predicted"/>
<sequence length="80" mass="8856">LFRSADKILFADELVLFQHVEFFSCRELFAAYDAGEAFEMEDFTAGSAHQVVWGYPVQAPCTLGAVSSEKIRPAVQLPVS</sequence>
<dbReference type="AlphaFoldDB" id="A0A0B7BZS3"/>
<organism evidence="1">
    <name type="scientific">Arion vulgaris</name>
    <dbReference type="NCBI Taxonomy" id="1028688"/>
    <lineage>
        <taxon>Eukaryota</taxon>
        <taxon>Metazoa</taxon>
        <taxon>Spiralia</taxon>
        <taxon>Lophotrochozoa</taxon>
        <taxon>Mollusca</taxon>
        <taxon>Gastropoda</taxon>
        <taxon>Heterobranchia</taxon>
        <taxon>Euthyneura</taxon>
        <taxon>Panpulmonata</taxon>
        <taxon>Eupulmonata</taxon>
        <taxon>Stylommatophora</taxon>
        <taxon>Helicina</taxon>
        <taxon>Arionoidea</taxon>
        <taxon>Arionidae</taxon>
        <taxon>Arion</taxon>
    </lineage>
</organism>
<protein>
    <submittedName>
        <fullName evidence="1">Uncharacterized protein</fullName>
    </submittedName>
</protein>
<accession>A0A0B7BZS3</accession>
<gene>
    <name evidence="1" type="primary">ORF216601</name>
</gene>
<reference evidence="1" key="1">
    <citation type="submission" date="2014-12" db="EMBL/GenBank/DDBJ databases">
        <title>Insight into the proteome of Arion vulgaris.</title>
        <authorList>
            <person name="Aradska J."/>
            <person name="Bulat T."/>
            <person name="Smidak R."/>
            <person name="Sarate P."/>
            <person name="Gangsoo J."/>
            <person name="Sialana F."/>
            <person name="Bilban M."/>
            <person name="Lubec G."/>
        </authorList>
    </citation>
    <scope>NUCLEOTIDE SEQUENCE</scope>
    <source>
        <tissue evidence="1">Skin</tissue>
    </source>
</reference>
<dbReference type="EMBL" id="HACG01050825">
    <property type="protein sequence ID" value="CEK97690.1"/>
    <property type="molecule type" value="Transcribed_RNA"/>
</dbReference>
<feature type="non-terminal residue" evidence="1">
    <location>
        <position position="80"/>
    </location>
</feature>
<name>A0A0B7BZS3_9EUPU</name>
<evidence type="ECO:0000313" key="1">
    <source>
        <dbReference type="EMBL" id="CEK97690.1"/>
    </source>
</evidence>